<evidence type="ECO:0000256" key="3">
    <source>
        <dbReference type="ARBA" id="ARBA00016612"/>
    </source>
</evidence>
<comment type="subcellular location">
    <subcellularLocation>
        <location evidence="1">Membrane</location>
        <topology evidence="1">Multi-pass membrane protein</topology>
    </subcellularLocation>
</comment>
<keyword evidence="5" id="KW-1278">Translocase</keyword>
<dbReference type="Gene3D" id="1.10.287.3510">
    <property type="match status" value="1"/>
</dbReference>
<keyword evidence="4 11" id="KW-0812">Transmembrane</keyword>
<feature type="transmembrane region" description="Helical" evidence="11">
    <location>
        <begin position="60"/>
        <end position="82"/>
    </location>
</feature>
<comment type="similarity">
    <text evidence="2">Belongs to the complex I subunit 4L family.</text>
</comment>
<sequence>MIKTGMKYIYVSVYFGIFVSNLIFCLYRKYLLIMLMMLEFMVLNIFFFLNFYLYFDGLNFFFLMVFLVVTVCEGVMGVAIMVNMFRMYGMDYFCIFNLLI</sequence>
<comment type="catalytic activity">
    <reaction evidence="10">
        <text>a ubiquinone + NADH + 5 H(+)(in) = a ubiquinol + NAD(+) + 4 H(+)(out)</text>
        <dbReference type="Rhea" id="RHEA:29091"/>
        <dbReference type="Rhea" id="RHEA-COMP:9565"/>
        <dbReference type="Rhea" id="RHEA-COMP:9566"/>
        <dbReference type="ChEBI" id="CHEBI:15378"/>
        <dbReference type="ChEBI" id="CHEBI:16389"/>
        <dbReference type="ChEBI" id="CHEBI:17976"/>
        <dbReference type="ChEBI" id="CHEBI:57540"/>
        <dbReference type="ChEBI" id="CHEBI:57945"/>
        <dbReference type="EC" id="7.1.1.2"/>
    </reaction>
</comment>
<name>A0A7D7AA44_9NEOP</name>
<evidence type="ECO:0000256" key="5">
    <source>
        <dbReference type="ARBA" id="ARBA00022967"/>
    </source>
</evidence>
<gene>
    <name evidence="12" type="primary">nad4l</name>
</gene>
<keyword evidence="7" id="KW-0520">NAD</keyword>
<dbReference type="GO" id="GO:0016020">
    <property type="term" value="C:membrane"/>
    <property type="evidence" value="ECO:0007669"/>
    <property type="project" value="UniProtKB-SubCell"/>
</dbReference>
<geneLocation type="mitochondrion" evidence="12"/>
<evidence type="ECO:0000256" key="10">
    <source>
        <dbReference type="ARBA" id="ARBA00049551"/>
    </source>
</evidence>
<protein>
    <recommendedName>
        <fullName evidence="3">NADH-ubiquinone oxidoreductase chain 4L</fullName>
    </recommendedName>
    <alternativeName>
        <fullName evidence="9">NADH dehydrogenase subunit 4L</fullName>
    </alternativeName>
</protein>
<evidence type="ECO:0000256" key="7">
    <source>
        <dbReference type="ARBA" id="ARBA00023027"/>
    </source>
</evidence>
<evidence type="ECO:0000256" key="6">
    <source>
        <dbReference type="ARBA" id="ARBA00022989"/>
    </source>
</evidence>
<feature type="transmembrane region" description="Helical" evidence="11">
    <location>
        <begin position="31"/>
        <end position="54"/>
    </location>
</feature>
<proteinExistence type="inferred from homology"/>
<evidence type="ECO:0000256" key="2">
    <source>
        <dbReference type="ARBA" id="ARBA00010519"/>
    </source>
</evidence>
<dbReference type="InterPro" id="IPR039428">
    <property type="entry name" value="NUOK/Mnh_C1-like"/>
</dbReference>
<reference evidence="12" key="1">
    <citation type="submission" date="2020-06" db="EMBL/GenBank/DDBJ databases">
        <title>DNAmark Project.</title>
        <authorList>
            <person name="Leerhoei F."/>
        </authorList>
    </citation>
    <scope>NUCLEOTIDE SEQUENCE</scope>
    <source>
        <strain evidence="12">DM551</strain>
    </source>
</reference>
<dbReference type="AlphaFoldDB" id="A0A7D7AA44"/>
<evidence type="ECO:0000256" key="9">
    <source>
        <dbReference type="ARBA" id="ARBA00031586"/>
    </source>
</evidence>
<evidence type="ECO:0000256" key="11">
    <source>
        <dbReference type="SAM" id="Phobius"/>
    </source>
</evidence>
<evidence type="ECO:0000256" key="1">
    <source>
        <dbReference type="ARBA" id="ARBA00004141"/>
    </source>
</evidence>
<organism evidence="12">
    <name type="scientific">Ylodes simulans</name>
    <dbReference type="NCBI Taxonomy" id="2719101"/>
    <lineage>
        <taxon>Eukaryota</taxon>
        <taxon>Metazoa</taxon>
        <taxon>Ecdysozoa</taxon>
        <taxon>Arthropoda</taxon>
        <taxon>Hexapoda</taxon>
        <taxon>Insecta</taxon>
        <taxon>Pterygota</taxon>
        <taxon>Neoptera</taxon>
        <taxon>Endopterygota</taxon>
        <taxon>Trichoptera</taxon>
        <taxon>Integripalpia</taxon>
        <taxon>Brevitentoria</taxon>
        <taxon>Leptoceroidea</taxon>
        <taxon>Leptoceridae</taxon>
        <taxon>Leptocerinae</taxon>
        <taxon>Triaenodini</taxon>
        <taxon>Ylodes</taxon>
    </lineage>
</organism>
<dbReference type="EMBL" id="MT584152">
    <property type="protein sequence ID" value="QLY90080.1"/>
    <property type="molecule type" value="Genomic_DNA"/>
</dbReference>
<keyword evidence="6 11" id="KW-1133">Transmembrane helix</keyword>
<keyword evidence="8 11" id="KW-0472">Membrane</keyword>
<dbReference type="GO" id="GO:0008137">
    <property type="term" value="F:NADH dehydrogenase (ubiquinone) activity"/>
    <property type="evidence" value="ECO:0007669"/>
    <property type="project" value="UniProtKB-EC"/>
</dbReference>
<feature type="transmembrane region" description="Helical" evidence="11">
    <location>
        <begin position="6"/>
        <end position="24"/>
    </location>
</feature>
<evidence type="ECO:0000313" key="12">
    <source>
        <dbReference type="EMBL" id="QLY90080.1"/>
    </source>
</evidence>
<dbReference type="Pfam" id="PF00420">
    <property type="entry name" value="Oxidored_q2"/>
    <property type="match status" value="1"/>
</dbReference>
<evidence type="ECO:0000256" key="4">
    <source>
        <dbReference type="ARBA" id="ARBA00022692"/>
    </source>
</evidence>
<evidence type="ECO:0000256" key="8">
    <source>
        <dbReference type="ARBA" id="ARBA00023136"/>
    </source>
</evidence>
<accession>A0A7D7AA44</accession>
<keyword evidence="12" id="KW-0496">Mitochondrion</keyword>